<accession>A0ACB7TFH3</accession>
<keyword evidence="2" id="KW-1185">Reference proteome</keyword>
<organism evidence="1 2">
    <name type="scientific">Hyalomma asiaticum</name>
    <name type="common">Tick</name>
    <dbReference type="NCBI Taxonomy" id="266040"/>
    <lineage>
        <taxon>Eukaryota</taxon>
        <taxon>Metazoa</taxon>
        <taxon>Ecdysozoa</taxon>
        <taxon>Arthropoda</taxon>
        <taxon>Chelicerata</taxon>
        <taxon>Arachnida</taxon>
        <taxon>Acari</taxon>
        <taxon>Parasitiformes</taxon>
        <taxon>Ixodida</taxon>
        <taxon>Ixodoidea</taxon>
        <taxon>Ixodidae</taxon>
        <taxon>Hyalomminae</taxon>
        <taxon>Hyalomma</taxon>
    </lineage>
</organism>
<protein>
    <submittedName>
        <fullName evidence="1">Uncharacterized protein</fullName>
    </submittedName>
</protein>
<evidence type="ECO:0000313" key="2">
    <source>
        <dbReference type="Proteomes" id="UP000821845"/>
    </source>
</evidence>
<dbReference type="Proteomes" id="UP000821845">
    <property type="component" value="Chromosome 1"/>
</dbReference>
<evidence type="ECO:0000313" key="1">
    <source>
        <dbReference type="EMBL" id="KAH6945072.1"/>
    </source>
</evidence>
<sequence length="192" mass="20614">MEEARRQVAHIAYYVTIFSYVVSLSLSWRIWRARSSQGVPFLPLGAKIVASYLWLLCGIEDGDPGMVVLNGTCLVLTTVNAAVHQVYSDSIEPGHLLIGALATITCATSSMTVMELAQVAAACTSFSDVAPVARLRTYPLVEIAACDLIVRGFWAAYAMLSGDEQTLARNIPGAALSIVELNVAIWCGTMTV</sequence>
<reference evidence="1" key="1">
    <citation type="submission" date="2020-05" db="EMBL/GenBank/DDBJ databases">
        <title>Large-scale comparative analyses of tick genomes elucidate their genetic diversity and vector capacities.</title>
        <authorList>
            <person name="Jia N."/>
            <person name="Wang J."/>
            <person name="Shi W."/>
            <person name="Du L."/>
            <person name="Sun Y."/>
            <person name="Zhan W."/>
            <person name="Jiang J."/>
            <person name="Wang Q."/>
            <person name="Zhang B."/>
            <person name="Ji P."/>
            <person name="Sakyi L.B."/>
            <person name="Cui X."/>
            <person name="Yuan T."/>
            <person name="Jiang B."/>
            <person name="Yang W."/>
            <person name="Lam T.T.-Y."/>
            <person name="Chang Q."/>
            <person name="Ding S."/>
            <person name="Wang X."/>
            <person name="Zhu J."/>
            <person name="Ruan X."/>
            <person name="Zhao L."/>
            <person name="Wei J."/>
            <person name="Que T."/>
            <person name="Du C."/>
            <person name="Cheng J."/>
            <person name="Dai P."/>
            <person name="Han X."/>
            <person name="Huang E."/>
            <person name="Gao Y."/>
            <person name="Liu J."/>
            <person name="Shao H."/>
            <person name="Ye R."/>
            <person name="Li L."/>
            <person name="Wei W."/>
            <person name="Wang X."/>
            <person name="Wang C."/>
            <person name="Yang T."/>
            <person name="Huo Q."/>
            <person name="Li W."/>
            <person name="Guo W."/>
            <person name="Chen H."/>
            <person name="Zhou L."/>
            <person name="Ni X."/>
            <person name="Tian J."/>
            <person name="Zhou Y."/>
            <person name="Sheng Y."/>
            <person name="Liu T."/>
            <person name="Pan Y."/>
            <person name="Xia L."/>
            <person name="Li J."/>
            <person name="Zhao F."/>
            <person name="Cao W."/>
        </authorList>
    </citation>
    <scope>NUCLEOTIDE SEQUENCE</scope>
    <source>
        <strain evidence="1">Hyas-2018</strain>
    </source>
</reference>
<dbReference type="EMBL" id="CM023481">
    <property type="protein sequence ID" value="KAH6945072.1"/>
    <property type="molecule type" value="Genomic_DNA"/>
</dbReference>
<gene>
    <name evidence="1" type="ORF">HPB50_007019</name>
</gene>
<proteinExistence type="predicted"/>
<name>A0ACB7TFH3_HYAAI</name>
<comment type="caution">
    <text evidence="1">The sequence shown here is derived from an EMBL/GenBank/DDBJ whole genome shotgun (WGS) entry which is preliminary data.</text>
</comment>